<dbReference type="Proteomes" id="UP000032180">
    <property type="component" value="Chromosome 12"/>
</dbReference>
<evidence type="ECO:0000313" key="3">
    <source>
        <dbReference type="Proteomes" id="UP000032180"/>
    </source>
</evidence>
<name>A0A0D9Y098_9ORYZ</name>
<dbReference type="PANTHER" id="PTHR47926">
    <property type="entry name" value="PENTATRICOPEPTIDE REPEAT-CONTAINING PROTEIN"/>
    <property type="match status" value="1"/>
</dbReference>
<dbReference type="EnsemblPlants" id="LPERR12G12730.1">
    <property type="protein sequence ID" value="LPERR12G12730.1"/>
    <property type="gene ID" value="LPERR12G12730"/>
</dbReference>
<evidence type="ECO:0000256" key="1">
    <source>
        <dbReference type="SAM" id="MobiDB-lite"/>
    </source>
</evidence>
<keyword evidence="3" id="KW-1185">Reference proteome</keyword>
<accession>A0A0D9Y098</accession>
<dbReference type="HOGENOM" id="CLU_1580794_0_0_1"/>
<dbReference type="InterPro" id="IPR046960">
    <property type="entry name" value="PPR_At4g14850-like_plant"/>
</dbReference>
<dbReference type="Gene3D" id="1.25.40.10">
    <property type="entry name" value="Tetratricopeptide repeat domain"/>
    <property type="match status" value="1"/>
</dbReference>
<dbReference type="AlphaFoldDB" id="A0A0D9Y098"/>
<dbReference type="GO" id="GO:0003723">
    <property type="term" value="F:RNA binding"/>
    <property type="evidence" value="ECO:0007669"/>
    <property type="project" value="InterPro"/>
</dbReference>
<dbReference type="GO" id="GO:0009451">
    <property type="term" value="P:RNA modification"/>
    <property type="evidence" value="ECO:0007669"/>
    <property type="project" value="InterPro"/>
</dbReference>
<dbReference type="STRING" id="77586.A0A0D9Y098"/>
<proteinExistence type="predicted"/>
<evidence type="ECO:0008006" key="4">
    <source>
        <dbReference type="Google" id="ProtNLM"/>
    </source>
</evidence>
<reference evidence="3" key="2">
    <citation type="submission" date="2013-12" db="EMBL/GenBank/DDBJ databases">
        <authorList>
            <person name="Yu Y."/>
            <person name="Lee S."/>
            <person name="de Baynast K."/>
            <person name="Wissotski M."/>
            <person name="Liu L."/>
            <person name="Talag J."/>
            <person name="Goicoechea J."/>
            <person name="Angelova A."/>
            <person name="Jetty R."/>
            <person name="Kudrna D."/>
            <person name="Golser W."/>
            <person name="Rivera L."/>
            <person name="Zhang J."/>
            <person name="Wing R."/>
        </authorList>
    </citation>
    <scope>NUCLEOTIDE SEQUENCE</scope>
</reference>
<protein>
    <recommendedName>
        <fullName evidence="4">Pentatricopeptide repeat-containing protein</fullName>
    </recommendedName>
</protein>
<evidence type="ECO:0000313" key="2">
    <source>
        <dbReference type="EnsemblPlants" id="LPERR12G12730.1"/>
    </source>
</evidence>
<organism evidence="2 3">
    <name type="scientific">Leersia perrieri</name>
    <dbReference type="NCBI Taxonomy" id="77586"/>
    <lineage>
        <taxon>Eukaryota</taxon>
        <taxon>Viridiplantae</taxon>
        <taxon>Streptophyta</taxon>
        <taxon>Embryophyta</taxon>
        <taxon>Tracheophyta</taxon>
        <taxon>Spermatophyta</taxon>
        <taxon>Magnoliopsida</taxon>
        <taxon>Liliopsida</taxon>
        <taxon>Poales</taxon>
        <taxon>Poaceae</taxon>
        <taxon>BOP clade</taxon>
        <taxon>Oryzoideae</taxon>
        <taxon>Oryzeae</taxon>
        <taxon>Oryzinae</taxon>
        <taxon>Leersia</taxon>
    </lineage>
</organism>
<dbReference type="InterPro" id="IPR011990">
    <property type="entry name" value="TPR-like_helical_dom_sf"/>
</dbReference>
<dbReference type="Gramene" id="LPERR12G12730.1">
    <property type="protein sequence ID" value="LPERR12G12730.1"/>
    <property type="gene ID" value="LPERR12G12730"/>
</dbReference>
<feature type="region of interest" description="Disordered" evidence="1">
    <location>
        <begin position="24"/>
        <end position="46"/>
    </location>
</feature>
<sequence length="169" mass="19038">MTHRGAVSLGRSLAWFLAQERSTQRPAPLRGQGKAARATGAHSLNPPSNVVMSKQPVVLIDMYSKYGWLEKARRFLEMLKEKDMVSSTCMIAGHVHHEYCKEDLAAFKETHKCVKYNVFTFVSALSDSASKCGSIEDSRWTFLKCPRDTRSPGILLLQASHNIDVIWRL</sequence>
<reference evidence="2" key="3">
    <citation type="submission" date="2015-04" db="UniProtKB">
        <authorList>
            <consortium name="EnsemblPlants"/>
        </authorList>
    </citation>
    <scope>IDENTIFICATION</scope>
</reference>
<reference evidence="2 3" key="1">
    <citation type="submission" date="2012-08" db="EMBL/GenBank/DDBJ databases">
        <title>Oryza genome evolution.</title>
        <authorList>
            <person name="Wing R.A."/>
        </authorList>
    </citation>
    <scope>NUCLEOTIDE SEQUENCE</scope>
</reference>